<gene>
    <name evidence="2" type="ORF">ACFSC0_16100</name>
</gene>
<dbReference type="Pfam" id="PF19802">
    <property type="entry name" value="DUF6285"/>
    <property type="match status" value="1"/>
</dbReference>
<proteinExistence type="predicted"/>
<name>A0ABW4N8G2_9CAUL</name>
<dbReference type="RefSeq" id="WP_377281888.1">
    <property type="nucleotide sequence ID" value="NZ_JBHRSI010000005.1"/>
</dbReference>
<evidence type="ECO:0000313" key="3">
    <source>
        <dbReference type="Proteomes" id="UP001597237"/>
    </source>
</evidence>
<accession>A0ABW4N8G2</accession>
<keyword evidence="3" id="KW-1185">Reference proteome</keyword>
<sequence>MTTHPTAGELTAAVSAFLERLTPALPPREAFMARVAQNALGIVGRELAQGPAAEAAAAARLSRLLGREGSLESLTSELCRALREGELDAASPGLLEALRANTLERLAIDQPDYRWRADGPPARSSAQDRT</sequence>
<reference evidence="3" key="1">
    <citation type="journal article" date="2019" name="Int. J. Syst. Evol. Microbiol.">
        <title>The Global Catalogue of Microorganisms (GCM) 10K type strain sequencing project: providing services to taxonomists for standard genome sequencing and annotation.</title>
        <authorList>
            <consortium name="The Broad Institute Genomics Platform"/>
            <consortium name="The Broad Institute Genome Sequencing Center for Infectious Disease"/>
            <person name="Wu L."/>
            <person name="Ma J."/>
        </authorList>
    </citation>
    <scope>NUCLEOTIDE SEQUENCE [LARGE SCALE GENOMIC DNA]</scope>
    <source>
        <strain evidence="3">DFY28</strain>
    </source>
</reference>
<dbReference type="Proteomes" id="UP001597237">
    <property type="component" value="Unassembled WGS sequence"/>
</dbReference>
<dbReference type="InterPro" id="IPR046252">
    <property type="entry name" value="DUF6285"/>
</dbReference>
<protein>
    <submittedName>
        <fullName evidence="2">DUF6285 domain-containing protein</fullName>
    </submittedName>
</protein>
<evidence type="ECO:0000259" key="1">
    <source>
        <dbReference type="Pfam" id="PF19802"/>
    </source>
</evidence>
<dbReference type="EMBL" id="JBHUEY010000006">
    <property type="protein sequence ID" value="MFD1784925.1"/>
    <property type="molecule type" value="Genomic_DNA"/>
</dbReference>
<comment type="caution">
    <text evidence="2">The sequence shown here is derived from an EMBL/GenBank/DDBJ whole genome shotgun (WGS) entry which is preliminary data.</text>
</comment>
<feature type="domain" description="DUF6285" evidence="1">
    <location>
        <begin position="23"/>
        <end position="113"/>
    </location>
</feature>
<organism evidence="2 3">
    <name type="scientific">Phenylobacterium terrae</name>
    <dbReference type="NCBI Taxonomy" id="2665495"/>
    <lineage>
        <taxon>Bacteria</taxon>
        <taxon>Pseudomonadati</taxon>
        <taxon>Pseudomonadota</taxon>
        <taxon>Alphaproteobacteria</taxon>
        <taxon>Caulobacterales</taxon>
        <taxon>Caulobacteraceae</taxon>
        <taxon>Phenylobacterium</taxon>
    </lineage>
</organism>
<evidence type="ECO:0000313" key="2">
    <source>
        <dbReference type="EMBL" id="MFD1784925.1"/>
    </source>
</evidence>